<accession>A0ACB7T7J6</accession>
<gene>
    <name evidence="1" type="ORF">HPB50_017618</name>
</gene>
<evidence type="ECO:0000313" key="1">
    <source>
        <dbReference type="EMBL" id="KAH6941377.1"/>
    </source>
</evidence>
<comment type="caution">
    <text evidence="1">The sequence shown here is derived from an EMBL/GenBank/DDBJ whole genome shotgun (WGS) entry which is preliminary data.</text>
</comment>
<proteinExistence type="predicted"/>
<dbReference type="EMBL" id="CM023491">
    <property type="protein sequence ID" value="KAH6941377.1"/>
    <property type="molecule type" value="Genomic_DNA"/>
</dbReference>
<name>A0ACB7T7J6_HYAAI</name>
<reference evidence="1" key="1">
    <citation type="submission" date="2020-05" db="EMBL/GenBank/DDBJ databases">
        <title>Large-scale comparative analyses of tick genomes elucidate their genetic diversity and vector capacities.</title>
        <authorList>
            <person name="Jia N."/>
            <person name="Wang J."/>
            <person name="Shi W."/>
            <person name="Du L."/>
            <person name="Sun Y."/>
            <person name="Zhan W."/>
            <person name="Jiang J."/>
            <person name="Wang Q."/>
            <person name="Zhang B."/>
            <person name="Ji P."/>
            <person name="Sakyi L.B."/>
            <person name="Cui X."/>
            <person name="Yuan T."/>
            <person name="Jiang B."/>
            <person name="Yang W."/>
            <person name="Lam T.T.-Y."/>
            <person name="Chang Q."/>
            <person name="Ding S."/>
            <person name="Wang X."/>
            <person name="Zhu J."/>
            <person name="Ruan X."/>
            <person name="Zhao L."/>
            <person name="Wei J."/>
            <person name="Que T."/>
            <person name="Du C."/>
            <person name="Cheng J."/>
            <person name="Dai P."/>
            <person name="Han X."/>
            <person name="Huang E."/>
            <person name="Gao Y."/>
            <person name="Liu J."/>
            <person name="Shao H."/>
            <person name="Ye R."/>
            <person name="Li L."/>
            <person name="Wei W."/>
            <person name="Wang X."/>
            <person name="Wang C."/>
            <person name="Yang T."/>
            <person name="Huo Q."/>
            <person name="Li W."/>
            <person name="Guo W."/>
            <person name="Chen H."/>
            <person name="Zhou L."/>
            <person name="Ni X."/>
            <person name="Tian J."/>
            <person name="Zhou Y."/>
            <person name="Sheng Y."/>
            <person name="Liu T."/>
            <person name="Pan Y."/>
            <person name="Xia L."/>
            <person name="Li J."/>
            <person name="Zhao F."/>
            <person name="Cao W."/>
        </authorList>
    </citation>
    <scope>NUCLEOTIDE SEQUENCE</scope>
    <source>
        <strain evidence="1">Hyas-2018</strain>
    </source>
</reference>
<protein>
    <submittedName>
        <fullName evidence="1">Uncharacterized protein</fullName>
    </submittedName>
</protein>
<organism evidence="1 2">
    <name type="scientific">Hyalomma asiaticum</name>
    <name type="common">Tick</name>
    <dbReference type="NCBI Taxonomy" id="266040"/>
    <lineage>
        <taxon>Eukaryota</taxon>
        <taxon>Metazoa</taxon>
        <taxon>Ecdysozoa</taxon>
        <taxon>Arthropoda</taxon>
        <taxon>Chelicerata</taxon>
        <taxon>Arachnida</taxon>
        <taxon>Acari</taxon>
        <taxon>Parasitiformes</taxon>
        <taxon>Ixodida</taxon>
        <taxon>Ixodoidea</taxon>
        <taxon>Ixodidae</taxon>
        <taxon>Hyalomminae</taxon>
        <taxon>Hyalomma</taxon>
    </lineage>
</organism>
<keyword evidence="2" id="KW-1185">Reference proteome</keyword>
<dbReference type="Proteomes" id="UP000821845">
    <property type="component" value="Chromosome 11"/>
</dbReference>
<evidence type="ECO:0000313" key="2">
    <source>
        <dbReference type="Proteomes" id="UP000821845"/>
    </source>
</evidence>
<sequence length="210" mass="22896">MDAAASSAGCNGGSGSEKGPWLLAVLGKGTASCEAVTLSGRALLTGRTGNITCEVKDMLEDMSTTRDPPPGVHVVPVGNQTGRIHALVVGPADTPYESGFFHFLIEWPPEYPFKPPRVRLMNTDGGRVRFSQHFFATGMVCLGILDTFPRPAWSPTMHLEDVLVSIESLLSKRPYFDQPGIHGELREGDSERYHRVMQHETVRVAECDTS</sequence>